<dbReference type="EMBL" id="SWLB01000018">
    <property type="protein sequence ID" value="KAF3326253.1"/>
    <property type="molecule type" value="Genomic_DNA"/>
</dbReference>
<reference evidence="1" key="1">
    <citation type="submission" date="2020-01" db="EMBL/GenBank/DDBJ databases">
        <title>Genome sequence of Kobresia littledalei, the first chromosome-level genome in the family Cyperaceae.</title>
        <authorList>
            <person name="Qu G."/>
        </authorList>
    </citation>
    <scope>NUCLEOTIDE SEQUENCE</scope>
    <source>
        <strain evidence="1">C.B.Clarke</strain>
        <tissue evidence="1">Leaf</tissue>
    </source>
</reference>
<proteinExistence type="predicted"/>
<sequence>MLRLRPTDLGMTSRCVESHGWREERYKALFIFPHALCGGINRSEALLLLSSSAPCLPLLSRPPLKITAAIIKSTLRDLPTSAPFFSESPTSEFFRSVADLQEGSRFQLKY</sequence>
<comment type="caution">
    <text evidence="1">The sequence shown here is derived from an EMBL/GenBank/DDBJ whole genome shotgun (WGS) entry which is preliminary data.</text>
</comment>
<accession>A0A833QNN8</accession>
<gene>
    <name evidence="1" type="ORF">FCM35_KLT07883</name>
</gene>
<keyword evidence="2" id="KW-1185">Reference proteome</keyword>
<dbReference type="AlphaFoldDB" id="A0A833QNN8"/>
<dbReference type="Proteomes" id="UP000623129">
    <property type="component" value="Unassembled WGS sequence"/>
</dbReference>
<organism evidence="1 2">
    <name type="scientific">Carex littledalei</name>
    <dbReference type="NCBI Taxonomy" id="544730"/>
    <lineage>
        <taxon>Eukaryota</taxon>
        <taxon>Viridiplantae</taxon>
        <taxon>Streptophyta</taxon>
        <taxon>Embryophyta</taxon>
        <taxon>Tracheophyta</taxon>
        <taxon>Spermatophyta</taxon>
        <taxon>Magnoliopsida</taxon>
        <taxon>Liliopsida</taxon>
        <taxon>Poales</taxon>
        <taxon>Cyperaceae</taxon>
        <taxon>Cyperoideae</taxon>
        <taxon>Cariceae</taxon>
        <taxon>Carex</taxon>
        <taxon>Carex subgen. Euthyceras</taxon>
    </lineage>
</organism>
<evidence type="ECO:0000313" key="1">
    <source>
        <dbReference type="EMBL" id="KAF3326253.1"/>
    </source>
</evidence>
<evidence type="ECO:0000313" key="2">
    <source>
        <dbReference type="Proteomes" id="UP000623129"/>
    </source>
</evidence>
<name>A0A833QNN8_9POAL</name>
<protein>
    <submittedName>
        <fullName evidence="1">Uncharacterized protein</fullName>
    </submittedName>
</protein>